<feature type="domain" description="RagB/SusD" evidence="6">
    <location>
        <begin position="338"/>
        <end position="450"/>
    </location>
</feature>
<comment type="subcellular location">
    <subcellularLocation>
        <location evidence="1">Cell outer membrane</location>
    </subcellularLocation>
</comment>
<dbReference type="GO" id="GO:0009279">
    <property type="term" value="C:cell outer membrane"/>
    <property type="evidence" value="ECO:0007669"/>
    <property type="project" value="UniProtKB-SubCell"/>
</dbReference>
<evidence type="ECO:0000256" key="1">
    <source>
        <dbReference type="ARBA" id="ARBA00004442"/>
    </source>
</evidence>
<evidence type="ECO:0000313" key="8">
    <source>
        <dbReference type="EMBL" id="TCS87350.1"/>
    </source>
</evidence>
<evidence type="ECO:0000259" key="7">
    <source>
        <dbReference type="Pfam" id="PF14322"/>
    </source>
</evidence>
<dbReference type="InterPro" id="IPR011990">
    <property type="entry name" value="TPR-like_helical_dom_sf"/>
</dbReference>
<feature type="domain" description="SusD-like N-terminal" evidence="7">
    <location>
        <begin position="109"/>
        <end position="242"/>
    </location>
</feature>
<dbReference type="Proteomes" id="UP000295807">
    <property type="component" value="Unassembled WGS sequence"/>
</dbReference>
<evidence type="ECO:0000313" key="9">
    <source>
        <dbReference type="Proteomes" id="UP000295807"/>
    </source>
</evidence>
<keyword evidence="3" id="KW-0732">Signal</keyword>
<sequence length="488" mass="54582">MKAYIKHFIPVIASAMLVAGCGKDFLETEPTEFISAQQIKDATEKNPDIQAGSIAGLYSTMYTPGTGGTDLNHDDFGQKGWDIYMDLISSDMVLGGTVYGWYSSLARLQATTDYTRDECYMPWRYYYRIIFGANIVIDGLGGNDAALESDEARYYMGQAKAMRAYGYFYLANLYARSYDPSEPILPIYTDLEAPNQPKSTTQEVYDLIISDLTEAIELLDGFSRQSKSQINQSVAKGLLAYAYATTGQYDLAMQEAQDIVQSGNFPLMDEAAVTGGFNDINTAGWMWGVDITLDNGLDLVSWWGQVDIYTYSYAWVGDFKAIDKNLYDAIPDNDVRKAQFGNEDDYKLVPIGKFYDPGKTQGGQRNVTTDYVYMRVAEMYLLLAESAARSGNEQVARETLKDLLEERIPDASYVDALSGQALLDEIYLQTRIELWGEGKSYLAMKRNKATITRGPNHLSLAGQSFSFDDERLTLSIPQVEIQNNPQID</sequence>
<dbReference type="PROSITE" id="PS51257">
    <property type="entry name" value="PROKAR_LIPOPROTEIN"/>
    <property type="match status" value="1"/>
</dbReference>
<accession>A0A4R3KR15</accession>
<evidence type="ECO:0000256" key="4">
    <source>
        <dbReference type="ARBA" id="ARBA00023136"/>
    </source>
</evidence>
<gene>
    <name evidence="8" type="ORF">EDD80_105164</name>
</gene>
<dbReference type="Pfam" id="PF07980">
    <property type="entry name" value="SusD_RagB"/>
    <property type="match status" value="1"/>
</dbReference>
<dbReference type="Gene3D" id="1.25.40.390">
    <property type="match status" value="1"/>
</dbReference>
<dbReference type="AlphaFoldDB" id="A0A4R3KR15"/>
<dbReference type="OrthoDB" id="630434at2"/>
<evidence type="ECO:0000259" key="6">
    <source>
        <dbReference type="Pfam" id="PF07980"/>
    </source>
</evidence>
<evidence type="ECO:0000256" key="2">
    <source>
        <dbReference type="ARBA" id="ARBA00006275"/>
    </source>
</evidence>
<dbReference type="EMBL" id="SMAD01000005">
    <property type="protein sequence ID" value="TCS87350.1"/>
    <property type="molecule type" value="Genomic_DNA"/>
</dbReference>
<keyword evidence="9" id="KW-1185">Reference proteome</keyword>
<protein>
    <submittedName>
        <fullName evidence="8">SusD-like starch-binding protein associating with outer membrane</fullName>
    </submittedName>
</protein>
<proteinExistence type="inferred from homology"/>
<reference evidence="8 9" key="1">
    <citation type="submission" date="2019-03" db="EMBL/GenBank/DDBJ databases">
        <title>Genomic Encyclopedia of Type Strains, Phase IV (KMG-IV): sequencing the most valuable type-strain genomes for metagenomic binning, comparative biology and taxonomic classification.</title>
        <authorList>
            <person name="Goeker M."/>
        </authorList>
    </citation>
    <scope>NUCLEOTIDE SEQUENCE [LARGE SCALE GENOMIC DNA]</scope>
    <source>
        <strain evidence="8 9">DSM 21100</strain>
    </source>
</reference>
<keyword evidence="4" id="KW-0472">Membrane</keyword>
<evidence type="ECO:0000256" key="3">
    <source>
        <dbReference type="ARBA" id="ARBA00022729"/>
    </source>
</evidence>
<dbReference type="RefSeq" id="WP_132129142.1">
    <property type="nucleotide sequence ID" value="NZ_CP042432.1"/>
</dbReference>
<organism evidence="8 9">
    <name type="scientific">Anseongella ginsenosidimutans</name>
    <dbReference type="NCBI Taxonomy" id="496056"/>
    <lineage>
        <taxon>Bacteria</taxon>
        <taxon>Pseudomonadati</taxon>
        <taxon>Bacteroidota</taxon>
        <taxon>Sphingobacteriia</taxon>
        <taxon>Sphingobacteriales</taxon>
        <taxon>Sphingobacteriaceae</taxon>
        <taxon>Anseongella</taxon>
    </lineage>
</organism>
<dbReference type="InterPro" id="IPR012944">
    <property type="entry name" value="SusD_RagB_dom"/>
</dbReference>
<comment type="similarity">
    <text evidence="2">Belongs to the SusD family.</text>
</comment>
<dbReference type="Pfam" id="PF14322">
    <property type="entry name" value="SusD-like_3"/>
    <property type="match status" value="1"/>
</dbReference>
<keyword evidence="5" id="KW-0998">Cell outer membrane</keyword>
<comment type="caution">
    <text evidence="8">The sequence shown here is derived from an EMBL/GenBank/DDBJ whole genome shotgun (WGS) entry which is preliminary data.</text>
</comment>
<dbReference type="SUPFAM" id="SSF48452">
    <property type="entry name" value="TPR-like"/>
    <property type="match status" value="1"/>
</dbReference>
<name>A0A4R3KR15_9SPHI</name>
<dbReference type="InterPro" id="IPR033985">
    <property type="entry name" value="SusD-like_N"/>
</dbReference>
<evidence type="ECO:0000256" key="5">
    <source>
        <dbReference type="ARBA" id="ARBA00023237"/>
    </source>
</evidence>